<evidence type="ECO:0000256" key="1">
    <source>
        <dbReference type="SAM" id="MobiDB-lite"/>
    </source>
</evidence>
<organism evidence="2 3">
    <name type="scientific">Cuscuta campestris</name>
    <dbReference type="NCBI Taxonomy" id="132261"/>
    <lineage>
        <taxon>Eukaryota</taxon>
        <taxon>Viridiplantae</taxon>
        <taxon>Streptophyta</taxon>
        <taxon>Embryophyta</taxon>
        <taxon>Tracheophyta</taxon>
        <taxon>Spermatophyta</taxon>
        <taxon>Magnoliopsida</taxon>
        <taxon>eudicotyledons</taxon>
        <taxon>Gunneridae</taxon>
        <taxon>Pentapetalae</taxon>
        <taxon>asterids</taxon>
        <taxon>lamiids</taxon>
        <taxon>Solanales</taxon>
        <taxon>Convolvulaceae</taxon>
        <taxon>Cuscuteae</taxon>
        <taxon>Cuscuta</taxon>
        <taxon>Cuscuta subgen. Grammica</taxon>
        <taxon>Cuscuta sect. Cleistogrammica</taxon>
    </lineage>
</organism>
<feature type="region of interest" description="Disordered" evidence="1">
    <location>
        <begin position="40"/>
        <end position="73"/>
    </location>
</feature>
<name>A0A484N3I2_9ASTE</name>
<reference evidence="2 3" key="1">
    <citation type="submission" date="2018-04" db="EMBL/GenBank/DDBJ databases">
        <authorList>
            <person name="Vogel A."/>
        </authorList>
    </citation>
    <scope>NUCLEOTIDE SEQUENCE [LARGE SCALE GENOMIC DNA]</scope>
</reference>
<proteinExistence type="predicted"/>
<accession>A0A484N3I2</accession>
<dbReference type="AlphaFoldDB" id="A0A484N3I2"/>
<protein>
    <submittedName>
        <fullName evidence="2">Uncharacterized protein</fullName>
    </submittedName>
</protein>
<sequence length="73" mass="7984">MSNGSRGKDHFDSLPREPMGEVVAIPSAVEVDIREVVEEEVRPERYDDDFSAGPSSNPPNAQALYTAYPTDSS</sequence>
<evidence type="ECO:0000313" key="2">
    <source>
        <dbReference type="EMBL" id="VFQ95399.1"/>
    </source>
</evidence>
<gene>
    <name evidence="2" type="ORF">CCAM_LOCUS37175</name>
</gene>
<evidence type="ECO:0000313" key="3">
    <source>
        <dbReference type="Proteomes" id="UP000595140"/>
    </source>
</evidence>
<keyword evidence="3" id="KW-1185">Reference proteome</keyword>
<dbReference type="Proteomes" id="UP000595140">
    <property type="component" value="Unassembled WGS sequence"/>
</dbReference>
<dbReference type="EMBL" id="OOIL02005599">
    <property type="protein sequence ID" value="VFQ95399.1"/>
    <property type="molecule type" value="Genomic_DNA"/>
</dbReference>